<dbReference type="SUPFAM" id="SSF48371">
    <property type="entry name" value="ARM repeat"/>
    <property type="match status" value="1"/>
</dbReference>
<dbReference type="GO" id="GO:0000779">
    <property type="term" value="C:condensed chromosome, centromeric region"/>
    <property type="evidence" value="ECO:0007669"/>
    <property type="project" value="TreeGrafter"/>
</dbReference>
<dbReference type="InterPro" id="IPR026971">
    <property type="entry name" value="CND1/NCAPD3"/>
</dbReference>
<dbReference type="PANTHER" id="PTHR14222:SF1">
    <property type="entry name" value="CONDENSIN-2 COMPLEX SUBUNIT D3"/>
    <property type="match status" value="1"/>
</dbReference>
<dbReference type="AlphaFoldDB" id="A0A915K2A8"/>
<proteinExistence type="predicted"/>
<dbReference type="InterPro" id="IPR016024">
    <property type="entry name" value="ARM-type_fold"/>
</dbReference>
<protein>
    <submittedName>
        <fullName evidence="3">Uncharacterized protein</fullName>
    </submittedName>
</protein>
<sequence>MSAVEEEILELLSSLNVAAIPRELLDADNDQEKELVGDLEDIFEKFLDLIDSKRAPLIDILKTIFKGFVPILTLKLLGASFQHDKVCTEMIQVKNRCLDFIVQLSSSPDYRSTTRDLIYILMQHICVKTPQKAIFHSKNIPTILQLHDLMLDENLRHRFYNWLGKFSRHAKVNYRTLAVEIALSLLSKLNSCGVSDSSRYILLQIILKRCSDVTSSIIIKALGGLRNLLSEDGECYSQLIRNIDLNLNFEESNHARSPKQSKPGNKRSIARSSLAVIPLTPAQEDVSLKNSNVKEAKTEKSEEDEQENELPSNTFFDMIVRRCSDEKVFVRRTALQVLQCISKDWIVSQRGIHHIYWSIRWKEVFKAALFYRQVSVLVKKVGNVGKLGFLVNGEENSRTLRSRSCILLHFRRNDEDAILH</sequence>
<dbReference type="GO" id="GO:0042393">
    <property type="term" value="F:histone binding"/>
    <property type="evidence" value="ECO:0007669"/>
    <property type="project" value="TreeGrafter"/>
</dbReference>
<evidence type="ECO:0000256" key="1">
    <source>
        <dbReference type="SAM" id="MobiDB-lite"/>
    </source>
</evidence>
<dbReference type="WBParaSite" id="nRc.2.0.1.t31948-RA">
    <property type="protein sequence ID" value="nRc.2.0.1.t31948-RA"/>
    <property type="gene ID" value="nRc.2.0.1.g31948"/>
</dbReference>
<dbReference type="Proteomes" id="UP000887565">
    <property type="component" value="Unplaced"/>
</dbReference>
<dbReference type="GO" id="GO:0000796">
    <property type="term" value="C:condensin complex"/>
    <property type="evidence" value="ECO:0007669"/>
    <property type="project" value="TreeGrafter"/>
</dbReference>
<organism evidence="2 3">
    <name type="scientific">Romanomermis culicivorax</name>
    <name type="common">Nematode worm</name>
    <dbReference type="NCBI Taxonomy" id="13658"/>
    <lineage>
        <taxon>Eukaryota</taxon>
        <taxon>Metazoa</taxon>
        <taxon>Ecdysozoa</taxon>
        <taxon>Nematoda</taxon>
        <taxon>Enoplea</taxon>
        <taxon>Dorylaimia</taxon>
        <taxon>Mermithida</taxon>
        <taxon>Mermithoidea</taxon>
        <taxon>Mermithidae</taxon>
        <taxon>Romanomermis</taxon>
    </lineage>
</organism>
<accession>A0A915K2A8</accession>
<name>A0A915K2A8_ROMCU</name>
<keyword evidence="2" id="KW-1185">Reference proteome</keyword>
<dbReference type="GO" id="GO:0010032">
    <property type="term" value="P:meiotic chromosome condensation"/>
    <property type="evidence" value="ECO:0007669"/>
    <property type="project" value="TreeGrafter"/>
</dbReference>
<evidence type="ECO:0000313" key="2">
    <source>
        <dbReference type="Proteomes" id="UP000887565"/>
    </source>
</evidence>
<dbReference type="PANTHER" id="PTHR14222">
    <property type="entry name" value="CONDENSIN"/>
    <property type="match status" value="1"/>
</dbReference>
<evidence type="ECO:0000313" key="3">
    <source>
        <dbReference type="WBParaSite" id="nRc.2.0.1.t31948-RA"/>
    </source>
</evidence>
<reference evidence="3" key="1">
    <citation type="submission" date="2022-11" db="UniProtKB">
        <authorList>
            <consortium name="WormBaseParasite"/>
        </authorList>
    </citation>
    <scope>IDENTIFICATION</scope>
</reference>
<dbReference type="GO" id="GO:0007076">
    <property type="term" value="P:mitotic chromosome condensation"/>
    <property type="evidence" value="ECO:0007669"/>
    <property type="project" value="InterPro"/>
</dbReference>
<feature type="region of interest" description="Disordered" evidence="1">
    <location>
        <begin position="288"/>
        <end position="310"/>
    </location>
</feature>